<name>A0A081NK49_9GAMM</name>
<dbReference type="SMART" id="SM00450">
    <property type="entry name" value="RHOD"/>
    <property type="match status" value="1"/>
</dbReference>
<dbReference type="SUPFAM" id="SSF52821">
    <property type="entry name" value="Rhodanese/Cell cycle control phosphatase"/>
    <property type="match status" value="1"/>
</dbReference>
<organism evidence="3 4">
    <name type="scientific">Endozoicomonas numazuensis</name>
    <dbReference type="NCBI Taxonomy" id="1137799"/>
    <lineage>
        <taxon>Bacteria</taxon>
        <taxon>Pseudomonadati</taxon>
        <taxon>Pseudomonadota</taxon>
        <taxon>Gammaproteobacteria</taxon>
        <taxon>Oceanospirillales</taxon>
        <taxon>Endozoicomonadaceae</taxon>
        <taxon>Endozoicomonas</taxon>
    </lineage>
</organism>
<sequence>MFGTWFKDPRMMACALIMFSATALACDDASMGDRLAAYNQHYPAISYPALRKAMDAGEVFIIDSNKAETFSNGHLPGAYSLVDRDNLKNKLPTLKNYPIVVYCGGPQCPSWFAGADFAVAQGYTNIMHYKGGLKDWKEQGDTLASGKN</sequence>
<dbReference type="CDD" id="cd00158">
    <property type="entry name" value="RHOD"/>
    <property type="match status" value="1"/>
</dbReference>
<dbReference type="InterPro" id="IPR036873">
    <property type="entry name" value="Rhodanese-like_dom_sf"/>
</dbReference>
<dbReference type="EMBL" id="JOKH01000001">
    <property type="protein sequence ID" value="KEQ18822.1"/>
    <property type="molecule type" value="Genomic_DNA"/>
</dbReference>
<dbReference type="RefSeq" id="WP_034832218.1">
    <property type="nucleotide sequence ID" value="NZ_JOKH01000001.1"/>
</dbReference>
<dbReference type="Pfam" id="PF00581">
    <property type="entry name" value="Rhodanese"/>
    <property type="match status" value="1"/>
</dbReference>
<keyword evidence="1" id="KW-0732">Signal</keyword>
<evidence type="ECO:0000313" key="4">
    <source>
        <dbReference type="Proteomes" id="UP000028073"/>
    </source>
</evidence>
<accession>A0A081NK49</accession>
<reference evidence="3 4" key="1">
    <citation type="submission" date="2014-06" db="EMBL/GenBank/DDBJ databases">
        <title>Whole Genome Sequences of Three Symbiotic Endozoicomonas Bacteria.</title>
        <authorList>
            <person name="Neave M.J."/>
            <person name="Apprill A."/>
            <person name="Voolstra C.R."/>
        </authorList>
    </citation>
    <scope>NUCLEOTIDE SEQUENCE [LARGE SCALE GENOMIC DNA]</scope>
    <source>
        <strain evidence="3 4">DSM 25634</strain>
    </source>
</reference>
<feature type="domain" description="Rhodanese" evidence="2">
    <location>
        <begin position="55"/>
        <end position="145"/>
    </location>
</feature>
<dbReference type="Proteomes" id="UP000028073">
    <property type="component" value="Unassembled WGS sequence"/>
</dbReference>
<evidence type="ECO:0000313" key="3">
    <source>
        <dbReference type="EMBL" id="KEQ18822.1"/>
    </source>
</evidence>
<dbReference type="OrthoDB" id="9814704at2"/>
<gene>
    <name evidence="3" type="ORF">GZ78_01715</name>
</gene>
<comment type="caution">
    <text evidence="3">The sequence shown here is derived from an EMBL/GenBank/DDBJ whole genome shotgun (WGS) entry which is preliminary data.</text>
</comment>
<dbReference type="STRING" id="1137799.GZ78_01715"/>
<evidence type="ECO:0000259" key="2">
    <source>
        <dbReference type="PROSITE" id="PS50206"/>
    </source>
</evidence>
<dbReference type="eggNOG" id="COG0607">
    <property type="taxonomic scope" value="Bacteria"/>
</dbReference>
<dbReference type="PROSITE" id="PS51257">
    <property type="entry name" value="PROKAR_LIPOPROTEIN"/>
    <property type="match status" value="1"/>
</dbReference>
<feature type="signal peptide" evidence="1">
    <location>
        <begin position="1"/>
        <end position="25"/>
    </location>
</feature>
<evidence type="ECO:0000256" key="1">
    <source>
        <dbReference type="SAM" id="SignalP"/>
    </source>
</evidence>
<dbReference type="Gene3D" id="3.40.250.10">
    <property type="entry name" value="Rhodanese-like domain"/>
    <property type="match status" value="1"/>
</dbReference>
<proteinExistence type="predicted"/>
<protein>
    <recommendedName>
        <fullName evidence="2">Rhodanese domain-containing protein</fullName>
    </recommendedName>
</protein>
<dbReference type="InterPro" id="IPR001763">
    <property type="entry name" value="Rhodanese-like_dom"/>
</dbReference>
<dbReference type="PROSITE" id="PS50206">
    <property type="entry name" value="RHODANESE_3"/>
    <property type="match status" value="1"/>
</dbReference>
<feature type="chain" id="PRO_5001760890" description="Rhodanese domain-containing protein" evidence="1">
    <location>
        <begin position="26"/>
        <end position="148"/>
    </location>
</feature>
<keyword evidence="4" id="KW-1185">Reference proteome</keyword>
<dbReference type="AlphaFoldDB" id="A0A081NK49"/>